<organism evidence="1 2">
    <name type="scientific">Thalassolituus oleivorans MIL-1</name>
    <dbReference type="NCBI Taxonomy" id="1298593"/>
    <lineage>
        <taxon>Bacteria</taxon>
        <taxon>Pseudomonadati</taxon>
        <taxon>Pseudomonadota</taxon>
        <taxon>Gammaproteobacteria</taxon>
        <taxon>Oceanospirillales</taxon>
        <taxon>Oceanospirillaceae</taxon>
        <taxon>Thalassolituus</taxon>
    </lineage>
</organism>
<dbReference type="HOGENOM" id="CLU_2653284_0_0_6"/>
<sequence>MTIQTHPEVSLTFRKTDDGGIKINCDGRKSKDQELSRRAQVLAQLLKHMMPILMTSVEQTIAEYDAEKQTAAQEIH</sequence>
<evidence type="ECO:0000313" key="2">
    <source>
        <dbReference type="Proteomes" id="UP000011866"/>
    </source>
</evidence>
<proteinExistence type="predicted"/>
<keyword evidence="2" id="KW-1185">Reference proteome</keyword>
<evidence type="ECO:0000313" key="1">
    <source>
        <dbReference type="EMBL" id="CCU70901.1"/>
    </source>
</evidence>
<dbReference type="AlphaFoldDB" id="M5DN91"/>
<protein>
    <submittedName>
        <fullName evidence="1">Uncharacterized protein</fullName>
    </submittedName>
</protein>
<name>M5DN91_9GAMM</name>
<dbReference type="Proteomes" id="UP000011866">
    <property type="component" value="Chromosome"/>
</dbReference>
<gene>
    <name evidence="1" type="ORF">TOL_0462</name>
</gene>
<dbReference type="KEGG" id="tol:TOL_0462"/>
<dbReference type="GeneID" id="79175452"/>
<accession>M5DN91</accession>
<dbReference type="EMBL" id="HF680312">
    <property type="protein sequence ID" value="CCU70901.1"/>
    <property type="molecule type" value="Genomic_DNA"/>
</dbReference>
<reference evidence="1 2" key="1">
    <citation type="journal article" date="2013" name="Genome Announc.">
        <title>Genome Sequence of Thalassolituus oleivorans MIL-1 (DSM 14913T).</title>
        <authorList>
            <person name="Golyshin P.N."/>
            <person name="Werner J."/>
            <person name="Chernikova T.N."/>
            <person name="Tran H."/>
            <person name="Ferrer M."/>
            <person name="Yakimov M.M."/>
            <person name="Teeling H."/>
            <person name="Golyshina O.V."/>
        </authorList>
    </citation>
    <scope>NUCLEOTIDE SEQUENCE [LARGE SCALE GENOMIC DNA]</scope>
    <source>
        <strain evidence="1 2">MIL-1</strain>
    </source>
</reference>
<dbReference type="RefSeq" id="WP_015485641.1">
    <property type="nucleotide sequence ID" value="NC_020888.1"/>
</dbReference>